<gene>
    <name evidence="2" type="ORF">CHU95_12590</name>
</gene>
<keyword evidence="3" id="KW-1185">Reference proteome</keyword>
<comment type="caution">
    <text evidence="2">The sequence shown here is derived from an EMBL/GenBank/DDBJ whole genome shotgun (WGS) entry which is preliminary data.</text>
</comment>
<evidence type="ECO:0000313" key="2">
    <source>
        <dbReference type="EMBL" id="OYQ34359.1"/>
    </source>
</evidence>
<feature type="chain" id="PRO_5012784510" description="Porin" evidence="1">
    <location>
        <begin position="34"/>
        <end position="388"/>
    </location>
</feature>
<dbReference type="OrthoDB" id="9771991at2"/>
<dbReference type="AlphaFoldDB" id="A0A255YYV3"/>
<dbReference type="InterPro" id="IPR023614">
    <property type="entry name" value="Porin_dom_sf"/>
</dbReference>
<organism evidence="2 3">
    <name type="scientific">Niveispirillum lacus</name>
    <dbReference type="NCBI Taxonomy" id="1981099"/>
    <lineage>
        <taxon>Bacteria</taxon>
        <taxon>Pseudomonadati</taxon>
        <taxon>Pseudomonadota</taxon>
        <taxon>Alphaproteobacteria</taxon>
        <taxon>Rhodospirillales</taxon>
        <taxon>Azospirillaceae</taxon>
        <taxon>Niveispirillum</taxon>
    </lineage>
</organism>
<evidence type="ECO:0000313" key="3">
    <source>
        <dbReference type="Proteomes" id="UP000216998"/>
    </source>
</evidence>
<name>A0A255YYV3_9PROT</name>
<evidence type="ECO:0008006" key="4">
    <source>
        <dbReference type="Google" id="ProtNLM"/>
    </source>
</evidence>
<accession>A0A255YYV3</accession>
<dbReference type="EMBL" id="NOXU01000029">
    <property type="protein sequence ID" value="OYQ34359.1"/>
    <property type="molecule type" value="Genomic_DNA"/>
</dbReference>
<protein>
    <recommendedName>
        <fullName evidence="4">Porin</fullName>
    </recommendedName>
</protein>
<dbReference type="Proteomes" id="UP000216998">
    <property type="component" value="Unassembled WGS sequence"/>
</dbReference>
<feature type="signal peptide" evidence="1">
    <location>
        <begin position="1"/>
        <end position="33"/>
    </location>
</feature>
<sequence>MGRKFASRPAAARMAVSALALMLAGLSTTPASAGFTQTFGEGKSLSIGLGMRGSYTSAEDAAPNGRDRSSEFNLDSVRVFISGSLSDTIKATFNTERDADGNLKLLDGYARFEFSDEFNIWVGRMLPPSDRANLDGPYYLNAWSYPGVVSQYPAKFAGRDDGATVWGKLLDKRLTYAAGAFKGHNRIRGASNQGDNMLFTGRLAYNFLDVEDNPAYYTSSTYYGSADVLTLAIAGAYQEDGVGTAARPGDYGAVSIDALFEKKLEGGAAVTLEGAWYSYDTDGVADVAPGFGGSSGTSNVGGIVAGEAWLLGAAYLLPGKVGMGKFQPFVRYQTFDPDASRFDVEQYDFGVNYVISGHSARISAEYSTIDTGPGADSDRFIVGLQLQF</sequence>
<proteinExistence type="predicted"/>
<keyword evidence="1" id="KW-0732">Signal</keyword>
<reference evidence="2 3" key="1">
    <citation type="submission" date="2017-07" db="EMBL/GenBank/DDBJ databases">
        <title>Niveispirillum cyanobacteriorum sp. nov., isolated from cyanobacterial aggregates in a eutrophic lake.</title>
        <authorList>
            <person name="Cai H."/>
        </authorList>
    </citation>
    <scope>NUCLEOTIDE SEQUENCE [LARGE SCALE GENOMIC DNA]</scope>
    <source>
        <strain evidence="3">TH1-14</strain>
    </source>
</reference>
<evidence type="ECO:0000256" key="1">
    <source>
        <dbReference type="SAM" id="SignalP"/>
    </source>
</evidence>
<dbReference type="Gene3D" id="2.40.160.10">
    <property type="entry name" value="Porin"/>
    <property type="match status" value="1"/>
</dbReference>
<dbReference type="SUPFAM" id="SSF56935">
    <property type="entry name" value="Porins"/>
    <property type="match status" value="1"/>
</dbReference>